<gene>
    <name evidence="4" type="ORF">RTSSTS7063_00463</name>
</gene>
<feature type="domain" description="Calcineurin-like phosphoesterase" evidence="3">
    <location>
        <begin position="52"/>
        <end position="247"/>
    </location>
</feature>
<keyword evidence="5" id="KW-1185">Reference proteome</keyword>
<dbReference type="Gene3D" id="3.60.21.10">
    <property type="match status" value="1"/>
</dbReference>
<dbReference type="InterPro" id="IPR004843">
    <property type="entry name" value="Calcineurin-like_PHP"/>
</dbReference>
<reference evidence="4 5" key="1">
    <citation type="submission" date="2019-07" db="EMBL/GenBank/DDBJ databases">
        <authorList>
            <person name="Hibberd C M."/>
            <person name="Gehrig L. J."/>
            <person name="Chang H.-W."/>
            <person name="Venkatesh S."/>
        </authorList>
    </citation>
    <scope>NUCLEOTIDE SEQUENCE [LARGE SCALE GENOMIC DNA]</scope>
    <source>
        <strain evidence="4">Ruminococcus_torques_SSTS_Bg7063</strain>
    </source>
</reference>
<name>A0A564SLV1_9FIRM</name>
<evidence type="ECO:0000313" key="4">
    <source>
        <dbReference type="EMBL" id="VUW96089.1"/>
    </source>
</evidence>
<dbReference type="GO" id="GO:0009245">
    <property type="term" value="P:lipid A biosynthetic process"/>
    <property type="evidence" value="ECO:0007669"/>
    <property type="project" value="TreeGrafter"/>
</dbReference>
<evidence type="ECO:0000256" key="2">
    <source>
        <dbReference type="ARBA" id="ARBA00022801"/>
    </source>
</evidence>
<dbReference type="AlphaFoldDB" id="A0A564SLV1"/>
<sequence>MSILGFFTVLFLIVCAVILAEMYREQHSFCVTHYEVHSPKITCTAEKDSVNRIIFLSDMHNHVYGKQNNKLFEAIKAEQPDLILIGGDMLVAKNDVRYQEALDFVSRLPQLCPVYYASGNHEQRIKENQENYSLCYEEYRKKLQAEGVRFLENESCDILLGNQHIHISGLELPLIVNKKFRKADVTVEDVRRCLGEKHTTGNQEKQQETTENFADNSYYILLAHNPSYMEAYKEWGSDLILSGHLHGGCVRLPGIGGVITPQAFLFPKYSGEMTVEGEQTIIVSKGLGTHTFNVRLFNPAEVIAITLCR</sequence>
<evidence type="ECO:0000256" key="1">
    <source>
        <dbReference type="ARBA" id="ARBA00022723"/>
    </source>
</evidence>
<dbReference type="InterPro" id="IPR029052">
    <property type="entry name" value="Metallo-depent_PP-like"/>
</dbReference>
<dbReference type="PANTHER" id="PTHR31302">
    <property type="entry name" value="TRANSMEMBRANE PROTEIN WITH METALLOPHOSPHOESTERASE DOMAIN-RELATED"/>
    <property type="match status" value="1"/>
</dbReference>
<dbReference type="Pfam" id="PF00149">
    <property type="entry name" value="Metallophos"/>
    <property type="match status" value="1"/>
</dbReference>
<dbReference type="RefSeq" id="WP_144366400.1">
    <property type="nucleotide sequence ID" value="NZ_CABHNA010000024.1"/>
</dbReference>
<evidence type="ECO:0000259" key="3">
    <source>
        <dbReference type="Pfam" id="PF00149"/>
    </source>
</evidence>
<organism evidence="4 5">
    <name type="scientific">[Ruminococcus] torques</name>
    <dbReference type="NCBI Taxonomy" id="33039"/>
    <lineage>
        <taxon>Bacteria</taxon>
        <taxon>Bacillati</taxon>
        <taxon>Bacillota</taxon>
        <taxon>Clostridia</taxon>
        <taxon>Lachnospirales</taxon>
        <taxon>Lachnospiraceae</taxon>
        <taxon>Mediterraneibacter</taxon>
    </lineage>
</organism>
<proteinExistence type="predicted"/>
<accession>A0A564SLV1</accession>
<protein>
    <submittedName>
        <fullName evidence="4">Phosphodiesterase YaeI</fullName>
    </submittedName>
</protein>
<dbReference type="GO" id="GO:0016020">
    <property type="term" value="C:membrane"/>
    <property type="evidence" value="ECO:0007669"/>
    <property type="project" value="GOC"/>
</dbReference>
<evidence type="ECO:0000313" key="5">
    <source>
        <dbReference type="Proteomes" id="UP000363661"/>
    </source>
</evidence>
<dbReference type="GO" id="GO:0008758">
    <property type="term" value="F:UDP-2,3-diacylglucosamine hydrolase activity"/>
    <property type="evidence" value="ECO:0007669"/>
    <property type="project" value="TreeGrafter"/>
</dbReference>
<dbReference type="EMBL" id="CABHNA010000024">
    <property type="protein sequence ID" value="VUW96089.1"/>
    <property type="molecule type" value="Genomic_DNA"/>
</dbReference>
<dbReference type="GO" id="GO:0046872">
    <property type="term" value="F:metal ion binding"/>
    <property type="evidence" value="ECO:0007669"/>
    <property type="project" value="UniProtKB-KW"/>
</dbReference>
<dbReference type="Proteomes" id="UP000363661">
    <property type="component" value="Unassembled WGS sequence"/>
</dbReference>
<dbReference type="SUPFAM" id="SSF56300">
    <property type="entry name" value="Metallo-dependent phosphatases"/>
    <property type="match status" value="1"/>
</dbReference>
<dbReference type="PANTHER" id="PTHR31302:SF31">
    <property type="entry name" value="PHOSPHODIESTERASE YAEI"/>
    <property type="match status" value="1"/>
</dbReference>
<dbReference type="InterPro" id="IPR051158">
    <property type="entry name" value="Metallophosphoesterase_sf"/>
</dbReference>
<keyword evidence="2" id="KW-0378">Hydrolase</keyword>
<keyword evidence="1" id="KW-0479">Metal-binding</keyword>